<sequence length="392" mass="44329">MEAHEELINWAEAQGIVLSGVRPDRIPGRGIGIIASRKVKADETVLRVPTTALRTKFTVPKEICKALPKNMTVHGLLAADLSLEDSGKYDEWNSVLPTPEDVRTMPFTWPPALQALLPTRAAELLAKQKEKFSKDWEAVSSSPLSKKPTRDSYQYAWLLANTRTFYFVCPRTERLGKEDRMVLQPVADLFNHADSGCSVAFNDEDFTIKADRDYDAGDEVLICYGNHSNDFLLAEYGFVLAANRWDEVCIDDAVLPLLTKAQKELLKERNFLGNYMLDAATVCYRTEVALRLVCSPNEESWHAFVDGFEDASVRGKGAAERMQSRVDRLLLKALTRYRDEIVEERCEALEDEEGRCDYGSGWEEQTELLLGRWKQISSLVNKEIKRLGVKLA</sequence>
<accession>A0A6P8AXS0</accession>
<dbReference type="PANTHER" id="PTHR13271">
    <property type="entry name" value="UNCHARACTERIZED PUTATIVE METHYLTRANSFERASE"/>
    <property type="match status" value="1"/>
</dbReference>
<organism evidence="2 3">
    <name type="scientific">Pyricularia grisea</name>
    <name type="common">Crabgrass-specific blast fungus</name>
    <name type="synonym">Magnaporthe grisea</name>
    <dbReference type="NCBI Taxonomy" id="148305"/>
    <lineage>
        <taxon>Eukaryota</taxon>
        <taxon>Fungi</taxon>
        <taxon>Dikarya</taxon>
        <taxon>Ascomycota</taxon>
        <taxon>Pezizomycotina</taxon>
        <taxon>Sordariomycetes</taxon>
        <taxon>Sordariomycetidae</taxon>
        <taxon>Magnaporthales</taxon>
        <taxon>Pyriculariaceae</taxon>
        <taxon>Pyricularia</taxon>
    </lineage>
</organism>
<gene>
    <name evidence="3" type="ORF">PgNI_10659</name>
</gene>
<dbReference type="Gene3D" id="3.90.1410.10">
    <property type="entry name" value="set domain protein methyltransferase, domain 1"/>
    <property type="match status" value="1"/>
</dbReference>
<evidence type="ECO:0000259" key="1">
    <source>
        <dbReference type="PROSITE" id="PS50280"/>
    </source>
</evidence>
<name>A0A6P8AXS0_PYRGI</name>
<dbReference type="AlphaFoldDB" id="A0A6P8AXS0"/>
<dbReference type="CDD" id="cd19177">
    <property type="entry name" value="SET_SETD4"/>
    <property type="match status" value="1"/>
</dbReference>
<dbReference type="GO" id="GO:0016279">
    <property type="term" value="F:protein-lysine N-methyltransferase activity"/>
    <property type="evidence" value="ECO:0007669"/>
    <property type="project" value="InterPro"/>
</dbReference>
<proteinExistence type="predicted"/>
<dbReference type="GeneID" id="41965538"/>
<dbReference type="PANTHER" id="PTHR13271:SF137">
    <property type="entry name" value="SET DOMAIN-CONTAINING PROTEIN"/>
    <property type="match status" value="1"/>
</dbReference>
<dbReference type="RefSeq" id="XP_030979715.1">
    <property type="nucleotide sequence ID" value="XM_031130632.1"/>
</dbReference>
<dbReference type="Pfam" id="PF00856">
    <property type="entry name" value="SET"/>
    <property type="match status" value="1"/>
</dbReference>
<dbReference type="InterPro" id="IPR001214">
    <property type="entry name" value="SET_dom"/>
</dbReference>
<reference evidence="2 3" key="1">
    <citation type="journal article" date="2019" name="Mol. Biol. Evol.">
        <title>Blast fungal genomes show frequent chromosomal changes, gene gains and losses, and effector gene turnover.</title>
        <authorList>
            <person name="Gomez Luciano L.B."/>
            <person name="Jason Tsai I."/>
            <person name="Chuma I."/>
            <person name="Tosa Y."/>
            <person name="Chen Y.H."/>
            <person name="Li J.Y."/>
            <person name="Li M.Y."/>
            <person name="Jade Lu M.Y."/>
            <person name="Nakayashiki H."/>
            <person name="Li W.H."/>
        </authorList>
    </citation>
    <scope>NUCLEOTIDE SEQUENCE [LARGE SCALE GENOMIC DNA]</scope>
    <source>
        <strain evidence="2 3">NI907</strain>
    </source>
</reference>
<dbReference type="Proteomes" id="UP000515153">
    <property type="component" value="Chromosome VII"/>
</dbReference>
<reference evidence="3" key="2">
    <citation type="submission" date="2019-10" db="EMBL/GenBank/DDBJ databases">
        <authorList>
            <consortium name="NCBI Genome Project"/>
        </authorList>
    </citation>
    <scope>NUCLEOTIDE SEQUENCE</scope>
    <source>
        <strain evidence="3">NI907</strain>
    </source>
</reference>
<dbReference type="OrthoDB" id="441812at2759"/>
<protein>
    <recommendedName>
        <fullName evidence="1">SET domain-containing protein</fullName>
    </recommendedName>
</protein>
<keyword evidence="2" id="KW-1185">Reference proteome</keyword>
<dbReference type="InterPro" id="IPR046341">
    <property type="entry name" value="SET_dom_sf"/>
</dbReference>
<dbReference type="PROSITE" id="PS50280">
    <property type="entry name" value="SET"/>
    <property type="match status" value="1"/>
</dbReference>
<evidence type="ECO:0000313" key="2">
    <source>
        <dbReference type="Proteomes" id="UP000515153"/>
    </source>
</evidence>
<evidence type="ECO:0000313" key="3">
    <source>
        <dbReference type="RefSeq" id="XP_030979715.1"/>
    </source>
</evidence>
<dbReference type="InterPro" id="IPR050600">
    <property type="entry name" value="SETD3_SETD6_MTase"/>
</dbReference>
<dbReference type="InterPro" id="IPR044429">
    <property type="entry name" value="SETD4_SET"/>
</dbReference>
<dbReference type="SUPFAM" id="SSF82199">
    <property type="entry name" value="SET domain"/>
    <property type="match status" value="1"/>
</dbReference>
<reference evidence="3" key="3">
    <citation type="submission" date="2025-08" db="UniProtKB">
        <authorList>
            <consortium name="RefSeq"/>
        </authorList>
    </citation>
    <scope>IDENTIFICATION</scope>
    <source>
        <strain evidence="3">NI907</strain>
    </source>
</reference>
<feature type="domain" description="SET" evidence="1">
    <location>
        <begin position="19"/>
        <end position="225"/>
    </location>
</feature>
<dbReference type="KEGG" id="pgri:PgNI_10659"/>